<keyword evidence="6" id="KW-0547">Nucleotide-binding</keyword>
<dbReference type="EMBL" id="MU853343">
    <property type="protein sequence ID" value="KAK4112250.1"/>
    <property type="molecule type" value="Genomic_DNA"/>
</dbReference>
<dbReference type="InterPro" id="IPR011527">
    <property type="entry name" value="ABC1_TM_dom"/>
</dbReference>
<dbReference type="Pfam" id="PF00664">
    <property type="entry name" value="ABC_membrane"/>
    <property type="match status" value="2"/>
</dbReference>
<feature type="domain" description="ABC transporter" evidence="13">
    <location>
        <begin position="1223"/>
        <end position="1459"/>
    </location>
</feature>
<dbReference type="GeneID" id="89935764"/>
<dbReference type="FunFam" id="3.40.50.300:FF:002145">
    <property type="entry name" value="ABC transporter (MsbA subfamily)"/>
    <property type="match status" value="1"/>
</dbReference>
<dbReference type="InterPro" id="IPR036640">
    <property type="entry name" value="ABC1_TM_sf"/>
</dbReference>
<comment type="similarity">
    <text evidence="2">Belongs to the ABC transporter superfamily. ABCC family. Conjugate transporter (TC 3.A.1.208) subfamily.</text>
</comment>
<evidence type="ECO:0000313" key="15">
    <source>
        <dbReference type="EMBL" id="KAK4112250.1"/>
    </source>
</evidence>
<keyword evidence="7" id="KW-0067">ATP-binding</keyword>
<dbReference type="PANTHER" id="PTHR24223:SF404">
    <property type="entry name" value="ABC MULTIDRUG TRANSPORTER (EUROFUNG)-RELATED"/>
    <property type="match status" value="1"/>
</dbReference>
<evidence type="ECO:0000256" key="11">
    <source>
        <dbReference type="ARBA" id="ARBA00059074"/>
    </source>
</evidence>
<dbReference type="PROSITE" id="PS50929">
    <property type="entry name" value="ABC_TM1F"/>
    <property type="match status" value="2"/>
</dbReference>
<evidence type="ECO:0000313" key="16">
    <source>
        <dbReference type="Proteomes" id="UP001302812"/>
    </source>
</evidence>
<feature type="domain" description="ABC transmembrane type-1" evidence="14">
    <location>
        <begin position="279"/>
        <end position="559"/>
    </location>
</feature>
<evidence type="ECO:0000256" key="3">
    <source>
        <dbReference type="ARBA" id="ARBA00022448"/>
    </source>
</evidence>
<feature type="transmembrane region" description="Helical" evidence="12">
    <location>
        <begin position="1121"/>
        <end position="1151"/>
    </location>
</feature>
<evidence type="ECO:0000259" key="14">
    <source>
        <dbReference type="PROSITE" id="PS50929"/>
    </source>
</evidence>
<dbReference type="SMART" id="SM00382">
    <property type="entry name" value="AAA"/>
    <property type="match status" value="2"/>
</dbReference>
<dbReference type="GO" id="GO:0140359">
    <property type="term" value="F:ABC-type transporter activity"/>
    <property type="evidence" value="ECO:0007669"/>
    <property type="project" value="InterPro"/>
</dbReference>
<reference evidence="15" key="2">
    <citation type="submission" date="2023-05" db="EMBL/GenBank/DDBJ databases">
        <authorList>
            <consortium name="Lawrence Berkeley National Laboratory"/>
            <person name="Steindorff A."/>
            <person name="Hensen N."/>
            <person name="Bonometti L."/>
            <person name="Westerberg I."/>
            <person name="Brannstrom I.O."/>
            <person name="Guillou S."/>
            <person name="Cros-Aarteil S."/>
            <person name="Calhoun S."/>
            <person name="Haridas S."/>
            <person name="Kuo A."/>
            <person name="Mondo S."/>
            <person name="Pangilinan J."/>
            <person name="Riley R."/>
            <person name="Labutti K."/>
            <person name="Andreopoulos B."/>
            <person name="Lipzen A."/>
            <person name="Chen C."/>
            <person name="Yanf M."/>
            <person name="Daum C."/>
            <person name="Ng V."/>
            <person name="Clum A."/>
            <person name="Ohm R."/>
            <person name="Martin F."/>
            <person name="Silar P."/>
            <person name="Natvig D."/>
            <person name="Lalanne C."/>
            <person name="Gautier V."/>
            <person name="Ament-Velasquez S.L."/>
            <person name="Kruys A."/>
            <person name="Hutchinson M.I."/>
            <person name="Powell A.J."/>
            <person name="Barry K."/>
            <person name="Miller A.N."/>
            <person name="Grigoriev I.V."/>
            <person name="Debuchy R."/>
            <person name="Gladieux P."/>
            <person name="Thoren M.H."/>
            <person name="Johannesson H."/>
        </authorList>
    </citation>
    <scope>NUCLEOTIDE SEQUENCE</scope>
    <source>
        <strain evidence="15">CBS 508.74</strain>
    </source>
</reference>
<comment type="caution">
    <text evidence="15">The sequence shown here is derived from an EMBL/GenBank/DDBJ whole genome shotgun (WGS) entry which is preliminary data.</text>
</comment>
<evidence type="ECO:0000256" key="7">
    <source>
        <dbReference type="ARBA" id="ARBA00022840"/>
    </source>
</evidence>
<dbReference type="CDD" id="cd18579">
    <property type="entry name" value="ABC_6TM_ABCC_D1"/>
    <property type="match status" value="1"/>
</dbReference>
<keyword evidence="8 12" id="KW-1133">Transmembrane helix</keyword>
<feature type="transmembrane region" description="Helical" evidence="12">
    <location>
        <begin position="493"/>
        <end position="517"/>
    </location>
</feature>
<evidence type="ECO:0008006" key="17">
    <source>
        <dbReference type="Google" id="ProtNLM"/>
    </source>
</evidence>
<name>A0AAN6YRK1_9PEZI</name>
<feature type="transmembrane region" description="Helical" evidence="12">
    <location>
        <begin position="68"/>
        <end position="87"/>
    </location>
</feature>
<dbReference type="GO" id="GO:0005886">
    <property type="term" value="C:plasma membrane"/>
    <property type="evidence" value="ECO:0007669"/>
    <property type="project" value="UniProtKB-SubCell"/>
</dbReference>
<feature type="transmembrane region" description="Helical" evidence="12">
    <location>
        <begin position="1081"/>
        <end position="1100"/>
    </location>
</feature>
<evidence type="ECO:0000256" key="1">
    <source>
        <dbReference type="ARBA" id="ARBA00004651"/>
    </source>
</evidence>
<evidence type="ECO:0000259" key="13">
    <source>
        <dbReference type="PROSITE" id="PS50893"/>
    </source>
</evidence>
<feature type="transmembrane region" description="Helical" evidence="12">
    <location>
        <begin position="1157"/>
        <end position="1177"/>
    </location>
</feature>
<feature type="transmembrane region" description="Helical" evidence="12">
    <location>
        <begin position="529"/>
        <end position="551"/>
    </location>
</feature>
<keyword evidence="10" id="KW-0325">Glycoprotein</keyword>
<evidence type="ECO:0000256" key="9">
    <source>
        <dbReference type="ARBA" id="ARBA00023136"/>
    </source>
</evidence>
<dbReference type="Gene3D" id="1.20.1560.10">
    <property type="entry name" value="ABC transporter type 1, transmembrane domain"/>
    <property type="match status" value="2"/>
</dbReference>
<feature type="transmembrane region" description="Helical" evidence="12">
    <location>
        <begin position="312"/>
        <end position="335"/>
    </location>
</feature>
<evidence type="ECO:0000256" key="8">
    <source>
        <dbReference type="ARBA" id="ARBA00022989"/>
    </source>
</evidence>
<keyword evidence="4" id="KW-1003">Cell membrane</keyword>
<dbReference type="Pfam" id="PF00005">
    <property type="entry name" value="ABC_tran"/>
    <property type="match status" value="2"/>
</dbReference>
<dbReference type="FunFam" id="1.20.1560.10:FF:000055">
    <property type="entry name" value="ABC multidrug transporter (Eurofung)"/>
    <property type="match status" value="1"/>
</dbReference>
<evidence type="ECO:0000256" key="5">
    <source>
        <dbReference type="ARBA" id="ARBA00022692"/>
    </source>
</evidence>
<dbReference type="PANTHER" id="PTHR24223">
    <property type="entry name" value="ATP-BINDING CASSETTE SUB-FAMILY C"/>
    <property type="match status" value="1"/>
</dbReference>
<reference evidence="15" key="1">
    <citation type="journal article" date="2023" name="Mol. Phylogenet. Evol.">
        <title>Genome-scale phylogeny and comparative genomics of the fungal order Sordariales.</title>
        <authorList>
            <person name="Hensen N."/>
            <person name="Bonometti L."/>
            <person name="Westerberg I."/>
            <person name="Brannstrom I.O."/>
            <person name="Guillou S."/>
            <person name="Cros-Aarteil S."/>
            <person name="Calhoun S."/>
            <person name="Haridas S."/>
            <person name="Kuo A."/>
            <person name="Mondo S."/>
            <person name="Pangilinan J."/>
            <person name="Riley R."/>
            <person name="LaButti K."/>
            <person name="Andreopoulos B."/>
            <person name="Lipzen A."/>
            <person name="Chen C."/>
            <person name="Yan M."/>
            <person name="Daum C."/>
            <person name="Ng V."/>
            <person name="Clum A."/>
            <person name="Steindorff A."/>
            <person name="Ohm R.A."/>
            <person name="Martin F."/>
            <person name="Silar P."/>
            <person name="Natvig D.O."/>
            <person name="Lalanne C."/>
            <person name="Gautier V."/>
            <person name="Ament-Velasquez S.L."/>
            <person name="Kruys A."/>
            <person name="Hutchinson M.I."/>
            <person name="Powell A.J."/>
            <person name="Barry K."/>
            <person name="Miller A.N."/>
            <person name="Grigoriev I.V."/>
            <person name="Debuchy R."/>
            <person name="Gladieux P."/>
            <person name="Hiltunen Thoren M."/>
            <person name="Johannesson H."/>
        </authorList>
    </citation>
    <scope>NUCLEOTIDE SEQUENCE</scope>
    <source>
        <strain evidence="15">CBS 508.74</strain>
    </source>
</reference>
<feature type="transmembrane region" description="Helical" evidence="12">
    <location>
        <begin position="948"/>
        <end position="973"/>
    </location>
</feature>
<feature type="transmembrane region" description="Helical" evidence="12">
    <location>
        <begin position="131"/>
        <end position="150"/>
    </location>
</feature>
<evidence type="ECO:0000256" key="12">
    <source>
        <dbReference type="SAM" id="Phobius"/>
    </source>
</evidence>
<dbReference type="GO" id="GO:0016887">
    <property type="term" value="F:ATP hydrolysis activity"/>
    <property type="evidence" value="ECO:0007669"/>
    <property type="project" value="InterPro"/>
</dbReference>
<dbReference type="InterPro" id="IPR050173">
    <property type="entry name" value="ABC_transporter_C-like"/>
</dbReference>
<feature type="transmembrane region" description="Helical" evidence="12">
    <location>
        <begin position="156"/>
        <end position="176"/>
    </location>
</feature>
<dbReference type="RefSeq" id="XP_064669820.1">
    <property type="nucleotide sequence ID" value="XM_064811639.1"/>
</dbReference>
<dbReference type="Proteomes" id="UP001302812">
    <property type="component" value="Unassembled WGS sequence"/>
</dbReference>
<dbReference type="InterPro" id="IPR003439">
    <property type="entry name" value="ABC_transporter-like_ATP-bd"/>
</dbReference>
<dbReference type="InterPro" id="IPR003593">
    <property type="entry name" value="AAA+_ATPase"/>
</dbReference>
<dbReference type="InterPro" id="IPR017871">
    <property type="entry name" value="ABC_transporter-like_CS"/>
</dbReference>
<proteinExistence type="inferred from homology"/>
<dbReference type="InterPro" id="IPR044726">
    <property type="entry name" value="ABCC_6TM_D2"/>
</dbReference>
<accession>A0AAN6YRK1</accession>
<evidence type="ECO:0000256" key="4">
    <source>
        <dbReference type="ARBA" id="ARBA00022475"/>
    </source>
</evidence>
<keyword evidence="9 12" id="KW-0472">Membrane</keyword>
<keyword evidence="3" id="KW-0813">Transport</keyword>
<organism evidence="15 16">
    <name type="scientific">Canariomyces notabilis</name>
    <dbReference type="NCBI Taxonomy" id="2074819"/>
    <lineage>
        <taxon>Eukaryota</taxon>
        <taxon>Fungi</taxon>
        <taxon>Dikarya</taxon>
        <taxon>Ascomycota</taxon>
        <taxon>Pezizomycotina</taxon>
        <taxon>Sordariomycetes</taxon>
        <taxon>Sordariomycetidae</taxon>
        <taxon>Sordariales</taxon>
        <taxon>Chaetomiaceae</taxon>
        <taxon>Canariomyces</taxon>
    </lineage>
</organism>
<feature type="transmembrane region" description="Helical" evidence="12">
    <location>
        <begin position="907"/>
        <end position="928"/>
    </location>
</feature>
<comment type="subcellular location">
    <subcellularLocation>
        <location evidence="1">Cell membrane</location>
        <topology evidence="1">Multi-pass membrane protein</topology>
    </subcellularLocation>
</comment>
<dbReference type="Gene3D" id="3.40.50.300">
    <property type="entry name" value="P-loop containing nucleotide triphosphate hydrolases"/>
    <property type="match status" value="2"/>
</dbReference>
<dbReference type="PROSITE" id="PS00211">
    <property type="entry name" value="ABC_TRANSPORTER_1"/>
    <property type="match status" value="2"/>
</dbReference>
<feature type="transmembrane region" description="Helical" evidence="12">
    <location>
        <begin position="99"/>
        <end position="119"/>
    </location>
</feature>
<evidence type="ECO:0000256" key="2">
    <source>
        <dbReference type="ARBA" id="ARBA00009726"/>
    </source>
</evidence>
<dbReference type="InterPro" id="IPR056227">
    <property type="entry name" value="TMD0_ABC"/>
</dbReference>
<gene>
    <name evidence="15" type="ORF">N656DRAFT_710030</name>
</gene>
<feature type="transmembrane region" description="Helical" evidence="12">
    <location>
        <begin position="1037"/>
        <end position="1061"/>
    </location>
</feature>
<feature type="domain" description="ABC transmembrane type-1" evidence="14">
    <location>
        <begin position="908"/>
        <end position="1188"/>
    </location>
</feature>
<comment type="function">
    <text evidence="11">ABC-type transporter; part of the gene cluster that mediates the biosynthesis of the phomopsins, a group of hexapeptide mycotoxins which infects lupins and causes lupinosis disease in livestock.</text>
</comment>
<dbReference type="PROSITE" id="PS50893">
    <property type="entry name" value="ABC_TRANSPORTER_2"/>
    <property type="match status" value="2"/>
</dbReference>
<protein>
    <recommendedName>
        <fullName evidence="17">P-loop containing nucleoside triphosphate hydrolase protein</fullName>
    </recommendedName>
</protein>
<evidence type="ECO:0000256" key="6">
    <source>
        <dbReference type="ARBA" id="ARBA00022741"/>
    </source>
</evidence>
<feature type="transmembrane region" description="Helical" evidence="12">
    <location>
        <begin position="268"/>
        <end position="292"/>
    </location>
</feature>
<evidence type="ECO:0000256" key="10">
    <source>
        <dbReference type="ARBA" id="ARBA00023180"/>
    </source>
</evidence>
<keyword evidence="5 12" id="KW-0812">Transmembrane</keyword>
<keyword evidence="16" id="KW-1185">Reference proteome</keyword>
<dbReference type="CDD" id="cd18580">
    <property type="entry name" value="ABC_6TM_ABCC_D2"/>
    <property type="match status" value="1"/>
</dbReference>
<sequence>MTTPCHPGSDDQFGPRVDKACRAFDFTLLFEDGVFIAVPAALLILLLPVRIRKLWRTPIMTASYRLAAWKLAAIGSLIVFHLAALALRVQSRSLHTRAAVAAEVLSSAANFGALVLSFLEDQRSVKPSDLLVLYYSASTLLGIPRLRTLWLLPSDYLVHQVVWTVLLVITAVVAVLECIGKTSHLRPVYKKGLTSEETSGFWTRSLFVWLLPLFRQGYNTIFLVEDLPEVDNDLKASTTSRELERAWRRARRLPNRLRLVRATLRANAWSFLSAVVPRLFLTAFTFCQPFLIQAAVSHLRNDNDKDSSDHERFGQALIGAFALTYLGIAVSRAIYWRQTYRLLAKVRAGLTAKIYRHTVSLPSRDVEDSAAITLMGTDVERIVECLRFVHEVWAAIPEVVIGVSLLARQVSYASIAPLVICAISLVGTSLVAKGLGPAQGNWVACVEKRVSATATMLSNIKSVKMLGLMARSHQIIEKLRDTEINASAKFRKLTVWVIMISNVPTSVAPFVTLAIYALISLTGSQESLLIAQAFTSLALVSLVTEPLLLFCQGLPAMAQALSCFQRIEKFLLMGQSLEAQTLESSKSDDPSLLPLQPQADLMQPAGGQLIEFRQASVSWSPKLHDRPIVLHDISLRIGTGFTAVVGPVGSGKTTLLSTIIGETATVSGSVVSNIASRVAFCSQTPWLANDTIRRNIVGESDFDQGWFDSTIKFCGLREELEDLPAKDLTIVGNNGSALSGGQRQRVALARAVYSRLPVVLLDDCTSGLDPSASRTIITELFHAKGHFRNAGISVIIATHDPRILPHVDAVVLLNEGKLIDHGPYEEVCERRPELIKLQEVADQYESREDDLAKANPRTMETVQPIVTVSPGGERDEESEQAVGDASRQKGNWSVYTYYAKRAGKISMFLWISSTLVGAVANAYSSLWVDRWTSASETTGNQQLGLYLGVYFFLVFLVTMGTLGECWVFFINIIRDTAIKLHSDLLKATLGAPFYFFLESDVGSITNRFSQDMNLIDMTLPSQAIQFTSGFSYCLVQLLVIFVLGKYLAAVVPVLVVVLFTIQRYYLRTSRQLRMLDIETKAPLYAFFIDTIAGIGTIRAYGWGIPFRNRLSAMLDLSQRPFYMLFCVQQWLTLVLDLVAGALAVTLVAIALGLAGALGPGALGVALVLTLQFNSLLIQTMQSWTKLETSIGAVARVKKFVEETPQEEGGAPVRSVSWPERGAVEIHHLSAAHTPTSLPVLEDISLTIAPGEKIAVCGPSGSGKTSTIMSILKMMDLRKGQILIDDVDISTLDGSDLRAHLSVIPQEPFFMPGTLRFNLDPRGRASDVSVEAAVKRVSEGLWEKLFKGSTMDSLDSELVASELSHGERQLLCLARALLLPSKIVIVDEAMSSVDENTETVMQRVVEREFGDKTIISIMHRYSHIEWYDRVVVLRDGRIVECDKPRALLDQEGSALRGLYSAAS</sequence>
<feature type="transmembrane region" description="Helical" evidence="12">
    <location>
        <begin position="26"/>
        <end position="47"/>
    </location>
</feature>
<dbReference type="InterPro" id="IPR044746">
    <property type="entry name" value="ABCC_6TM_D1"/>
</dbReference>
<dbReference type="InterPro" id="IPR027417">
    <property type="entry name" value="P-loop_NTPase"/>
</dbReference>
<dbReference type="GO" id="GO:0005524">
    <property type="term" value="F:ATP binding"/>
    <property type="evidence" value="ECO:0007669"/>
    <property type="project" value="UniProtKB-KW"/>
</dbReference>
<dbReference type="SUPFAM" id="SSF90123">
    <property type="entry name" value="ABC transporter transmembrane region"/>
    <property type="match status" value="2"/>
</dbReference>
<dbReference type="CDD" id="cd03250">
    <property type="entry name" value="ABCC_MRP_domain1"/>
    <property type="match status" value="1"/>
</dbReference>
<dbReference type="SUPFAM" id="SSF52540">
    <property type="entry name" value="P-loop containing nucleoside triphosphate hydrolases"/>
    <property type="match status" value="2"/>
</dbReference>
<dbReference type="Pfam" id="PF24357">
    <property type="entry name" value="TMD0_ABC"/>
    <property type="match status" value="1"/>
</dbReference>
<feature type="domain" description="ABC transporter" evidence="13">
    <location>
        <begin position="612"/>
        <end position="840"/>
    </location>
</feature>
<dbReference type="FunFam" id="1.20.1560.10:FF:000066">
    <property type="entry name" value="ABC multidrug transporter (Eurofung)"/>
    <property type="match status" value="1"/>
</dbReference>